<comment type="caution">
    <text evidence="1">The sequence shown here is derived from an EMBL/GenBank/DDBJ whole genome shotgun (WGS) entry which is preliminary data.</text>
</comment>
<dbReference type="Proteomes" id="UP001145145">
    <property type="component" value="Unassembled WGS sequence"/>
</dbReference>
<dbReference type="AlphaFoldDB" id="A0A9W6C831"/>
<gene>
    <name evidence="1" type="ORF">Selli1_33430</name>
</gene>
<organism evidence="1 2">
    <name type="scientific">Sellimonas catena</name>
    <dbReference type="NCBI Taxonomy" id="2994035"/>
    <lineage>
        <taxon>Bacteria</taxon>
        <taxon>Bacillati</taxon>
        <taxon>Bacillota</taxon>
        <taxon>Clostridia</taxon>
        <taxon>Lachnospirales</taxon>
        <taxon>Lachnospiraceae</taxon>
        <taxon>Sellimonas</taxon>
    </lineage>
</organism>
<protein>
    <submittedName>
        <fullName evidence="1">Uncharacterized protein</fullName>
    </submittedName>
</protein>
<evidence type="ECO:0000313" key="2">
    <source>
        <dbReference type="Proteomes" id="UP001145145"/>
    </source>
</evidence>
<evidence type="ECO:0000313" key="1">
    <source>
        <dbReference type="EMBL" id="GLG06169.1"/>
    </source>
</evidence>
<sequence length="71" mass="8569">MFKEGVKQNDRNRQIEYRLLCNTYRNFYYMSCYCKKNETPVLEVSDCMDLVYGFNWGFSFNISLKLLTIRG</sequence>
<keyword evidence="2" id="KW-1185">Reference proteome</keyword>
<accession>A0A9W6C831</accession>
<reference evidence="1 2" key="1">
    <citation type="journal article" date="2023" name="Int. J. Syst. Evol. Microbiol.">
        <title>Sellimonas catena sp. nov., isolated from human faeces.</title>
        <authorList>
            <person name="Hisatomi A."/>
            <person name="Ohkuma M."/>
            <person name="Sakamoto M."/>
        </authorList>
    </citation>
    <scope>NUCLEOTIDE SEQUENCE [LARGE SCALE GENOMIC DNA]</scope>
    <source>
        <strain evidence="1 2">12EGH17</strain>
    </source>
</reference>
<name>A0A9W6C831_9FIRM</name>
<dbReference type="EMBL" id="BSBO01000050">
    <property type="protein sequence ID" value="GLG06169.1"/>
    <property type="molecule type" value="Genomic_DNA"/>
</dbReference>
<proteinExistence type="predicted"/>